<evidence type="ECO:0000256" key="1">
    <source>
        <dbReference type="SAM" id="MobiDB-lite"/>
    </source>
</evidence>
<dbReference type="Proteomes" id="UP000012960">
    <property type="component" value="Unplaced"/>
</dbReference>
<feature type="compositionally biased region" description="Polar residues" evidence="1">
    <location>
        <begin position="189"/>
        <end position="213"/>
    </location>
</feature>
<evidence type="ECO:0000313" key="2">
    <source>
        <dbReference type="EnsemblPlants" id="Ma10_p09420.1"/>
    </source>
</evidence>
<feature type="compositionally biased region" description="Basic residues" evidence="1">
    <location>
        <begin position="120"/>
        <end position="144"/>
    </location>
</feature>
<dbReference type="Gramene" id="Ma10_t09420.1">
    <property type="protein sequence ID" value="Ma10_p09420.1"/>
    <property type="gene ID" value="Ma10_g09420"/>
</dbReference>
<proteinExistence type="predicted"/>
<organism evidence="2 3">
    <name type="scientific">Musa acuminata subsp. malaccensis</name>
    <name type="common">Wild banana</name>
    <name type="synonym">Musa malaccensis</name>
    <dbReference type="NCBI Taxonomy" id="214687"/>
    <lineage>
        <taxon>Eukaryota</taxon>
        <taxon>Viridiplantae</taxon>
        <taxon>Streptophyta</taxon>
        <taxon>Embryophyta</taxon>
        <taxon>Tracheophyta</taxon>
        <taxon>Spermatophyta</taxon>
        <taxon>Magnoliopsida</taxon>
        <taxon>Liliopsida</taxon>
        <taxon>Zingiberales</taxon>
        <taxon>Musaceae</taxon>
        <taxon>Musa</taxon>
    </lineage>
</organism>
<reference evidence="2" key="1">
    <citation type="submission" date="2021-05" db="UniProtKB">
        <authorList>
            <consortium name="EnsemblPlants"/>
        </authorList>
    </citation>
    <scope>IDENTIFICATION</scope>
    <source>
        <strain evidence="2">subsp. malaccensis</strain>
    </source>
</reference>
<feature type="region of interest" description="Disordered" evidence="1">
    <location>
        <begin position="1"/>
        <end position="89"/>
    </location>
</feature>
<sequence length="213" mass="24247">MLPDTTPARPTRLRRAPWPHAPRDTPAWPARLRRVPRPYTPRDTPARSARLRRAPQPCAPRDTPTRPARLRNPRAFGPEPKPRRPRGHGIKLFPITTAVVRLLRRARRSLLELWGLSRRSRRRSRLPRHAGHHPRRSSRPRRHAPFLPGALREPPLRTHLYGWESESASRPPVPRRSPRISSSPWALPNLTTSPASMSPTSLSAPMASSTSTN</sequence>
<protein>
    <submittedName>
        <fullName evidence="2">Uncharacterized protein</fullName>
    </submittedName>
</protein>
<keyword evidence="3" id="KW-1185">Reference proteome</keyword>
<accession>A0A804KUD5</accession>
<dbReference type="EnsemblPlants" id="Ma10_t09420.1">
    <property type="protein sequence ID" value="Ma10_p09420.1"/>
    <property type="gene ID" value="Ma10_g09420"/>
</dbReference>
<dbReference type="AlphaFoldDB" id="A0A804KUD5"/>
<feature type="compositionally biased region" description="Low complexity" evidence="1">
    <location>
        <begin position="1"/>
        <end position="10"/>
    </location>
</feature>
<feature type="region of interest" description="Disordered" evidence="1">
    <location>
        <begin position="120"/>
        <end position="213"/>
    </location>
</feature>
<dbReference type="InParanoid" id="A0A804KUD5"/>
<evidence type="ECO:0000313" key="3">
    <source>
        <dbReference type="Proteomes" id="UP000012960"/>
    </source>
</evidence>
<name>A0A804KUD5_MUSAM</name>